<evidence type="ECO:0000256" key="4">
    <source>
        <dbReference type="ARBA" id="ARBA00024346"/>
    </source>
</evidence>
<evidence type="ECO:0000313" key="9">
    <source>
        <dbReference type="EMBL" id="SOE50698.1"/>
    </source>
</evidence>
<name>A0A1C3K0H6_9BURK</name>
<reference evidence="8 10" key="1">
    <citation type="submission" date="2016-06" db="EMBL/GenBank/DDBJ databases">
        <authorList>
            <person name="Kjaerup R.B."/>
            <person name="Dalgaard T.S."/>
            <person name="Juul-Madsen H.R."/>
        </authorList>
    </citation>
    <scope>NUCLEOTIDE SEQUENCE [LARGE SCALE GENOMIC DNA]</scope>
    <source>
        <strain evidence="8">Orrdi1</strain>
    </source>
</reference>
<dbReference type="PIRSF" id="PIRSF015557">
    <property type="entry name" value="UCP015557"/>
    <property type="match status" value="1"/>
</dbReference>
<keyword evidence="10" id="KW-1185">Reference proteome</keyword>
<comment type="similarity">
    <text evidence="4">Belongs to the glycosyltransferase 104 family.</text>
</comment>
<dbReference type="OrthoDB" id="209085at2"/>
<dbReference type="RefSeq" id="WP_067751799.1">
    <property type="nucleotide sequence ID" value="NZ_LT907988.1"/>
</dbReference>
<evidence type="ECO:0000313" key="8">
    <source>
        <dbReference type="EMBL" id="SBT24905.1"/>
    </source>
</evidence>
<organism evidence="8 10">
    <name type="scientific">Orrella dioscoreae</name>
    <dbReference type="NCBI Taxonomy" id="1851544"/>
    <lineage>
        <taxon>Bacteria</taxon>
        <taxon>Pseudomonadati</taxon>
        <taxon>Pseudomonadota</taxon>
        <taxon>Betaproteobacteria</taxon>
        <taxon>Burkholderiales</taxon>
        <taxon>Alcaligenaceae</taxon>
        <taxon>Orrella</taxon>
    </lineage>
</organism>
<keyword evidence="2" id="KW-0808">Transferase</keyword>
<dbReference type="KEGG" id="odi:ODI_R2902"/>
<reference evidence="9 10" key="2">
    <citation type="submission" date="2017-08" db="EMBL/GenBank/DDBJ databases">
        <authorList>
            <person name="de Groot N.N."/>
        </authorList>
    </citation>
    <scope>NUCLEOTIDE SEQUENCE [LARGE SCALE GENOMIC DNA]</scope>
    <source>
        <strain evidence="9">Orrdi1</strain>
    </source>
</reference>
<evidence type="ECO:0000256" key="6">
    <source>
        <dbReference type="ARBA" id="ARBA00030025"/>
    </source>
</evidence>
<evidence type="ECO:0000313" key="10">
    <source>
        <dbReference type="Proteomes" id="UP000078558"/>
    </source>
</evidence>
<dbReference type="InterPro" id="IPR016633">
    <property type="entry name" value="EarP"/>
</dbReference>
<dbReference type="Proteomes" id="UP000078558">
    <property type="component" value="Chromosome I"/>
</dbReference>
<accession>A0A1C3K0H6</accession>
<keyword evidence="1" id="KW-0328">Glycosyltransferase</keyword>
<dbReference type="EMBL" id="FLRC01000011">
    <property type="protein sequence ID" value="SBT24905.1"/>
    <property type="molecule type" value="Genomic_DNA"/>
</dbReference>
<proteinExistence type="inferred from homology"/>
<dbReference type="STRING" id="1851544.ODI_02976"/>
<gene>
    <name evidence="8" type="ORF">ODI_02976</name>
    <name evidence="9" type="ORF">ODI_R2902</name>
</gene>
<dbReference type="Pfam" id="PF10093">
    <property type="entry name" value="EarP"/>
    <property type="match status" value="1"/>
</dbReference>
<dbReference type="NCBIfam" id="TIGR03837">
    <property type="entry name" value="efp_Arg_rhamno"/>
    <property type="match status" value="1"/>
</dbReference>
<evidence type="ECO:0000256" key="1">
    <source>
        <dbReference type="ARBA" id="ARBA00022676"/>
    </source>
</evidence>
<comment type="function">
    <text evidence="3">Protein-arginine rhamnosyltransferase that catalyzes the transfer of a single rhamnose to elongation factor P (EF-P) on 'Lys-32', a modification required for EF-P-dependent rescue of polyproline stalled ribosomes.</text>
</comment>
<evidence type="ECO:0000256" key="2">
    <source>
        <dbReference type="ARBA" id="ARBA00022679"/>
    </source>
</evidence>
<dbReference type="GO" id="GO:0106361">
    <property type="term" value="F:protein-arginine rhamnosyltransferase activity"/>
    <property type="evidence" value="ECO:0007669"/>
    <property type="project" value="InterPro"/>
</dbReference>
<dbReference type="EMBL" id="LT907988">
    <property type="protein sequence ID" value="SOE50698.1"/>
    <property type="molecule type" value="Genomic_DNA"/>
</dbReference>
<evidence type="ECO:0000256" key="5">
    <source>
        <dbReference type="ARBA" id="ARBA00024416"/>
    </source>
</evidence>
<dbReference type="AlphaFoldDB" id="A0A1C3K0H6"/>
<evidence type="ECO:0000256" key="7">
    <source>
        <dbReference type="ARBA" id="ARBA00048472"/>
    </source>
</evidence>
<comment type="catalytic activity">
    <reaction evidence="7">
        <text>dTDP-beta-L-rhamnose + L-arginyl-[protein] = N(omega)-(alpha-L-rhamnosyl)-L-arginyl-[protein] + dTDP + H(+)</text>
        <dbReference type="Rhea" id="RHEA:66692"/>
        <dbReference type="Rhea" id="RHEA-COMP:10532"/>
        <dbReference type="Rhea" id="RHEA-COMP:17096"/>
        <dbReference type="ChEBI" id="CHEBI:15378"/>
        <dbReference type="ChEBI" id="CHEBI:29965"/>
        <dbReference type="ChEBI" id="CHEBI:57510"/>
        <dbReference type="ChEBI" id="CHEBI:58369"/>
        <dbReference type="ChEBI" id="CHEBI:167445"/>
    </reaction>
    <physiologicalReaction direction="left-to-right" evidence="7">
        <dbReference type="Rhea" id="RHEA:66693"/>
    </physiologicalReaction>
</comment>
<protein>
    <recommendedName>
        <fullName evidence="5">Protein-arginine rhamnosyltransferase</fullName>
    </recommendedName>
    <alternativeName>
        <fullName evidence="6">EF-P arginine rhamnosyltransferase</fullName>
    </alternativeName>
</protein>
<sequence>MRTDLFCRVVDNYGDIGVCWRLARRLAQGHGWPLRLWVDDLASFARLEPAVDLHAARQVVQGVEVIHWSQPAPDLEPGEVAIEAFACDPPAAYVARMAAEPTQRTTWINLEYLSAEDWVGACHGLPSPQSNGLKKAFFFPGFTPETGGLLREPDLLAQRDAWQASREPATAMLRTLGVTEAALGAWQEGARLATLFCYPHAPWAGLLQGLAQAGRTVLLVPQGVAPGLDDAAQGTPLHVARIPFVRQPDFDRLLWSADLNIIRGEDSFVRALWAGRPLVWQIYPQDENAHLDKLAAWQDRHGGPAEARRLNEAWNTTLPGQTAEGIAAGARAVAEALHAALSPPAWQSWQAHAWQACQALARQQDLADALVRFCLRPAQTG</sequence>
<evidence type="ECO:0000256" key="3">
    <source>
        <dbReference type="ARBA" id="ARBA00024303"/>
    </source>
</evidence>